<evidence type="ECO:0000313" key="2">
    <source>
        <dbReference type="Proteomes" id="UP000887116"/>
    </source>
</evidence>
<dbReference type="AlphaFoldDB" id="A0A8X6FU22"/>
<proteinExistence type="predicted"/>
<comment type="caution">
    <text evidence="1">The sequence shown here is derived from an EMBL/GenBank/DDBJ whole genome shotgun (WGS) entry which is preliminary data.</text>
</comment>
<gene>
    <name evidence="1" type="primary">AVEN_201814_1</name>
    <name evidence="1" type="ORF">TNCT_711051</name>
</gene>
<dbReference type="EMBL" id="BMAO01013531">
    <property type="protein sequence ID" value="GFQ89440.1"/>
    <property type="molecule type" value="Genomic_DNA"/>
</dbReference>
<accession>A0A8X6FU22</accession>
<keyword evidence="2" id="KW-1185">Reference proteome</keyword>
<reference evidence="1" key="1">
    <citation type="submission" date="2020-07" db="EMBL/GenBank/DDBJ databases">
        <title>Multicomponent nature underlies the extraordinary mechanical properties of spider dragline silk.</title>
        <authorList>
            <person name="Kono N."/>
            <person name="Nakamura H."/>
            <person name="Mori M."/>
            <person name="Yoshida Y."/>
            <person name="Ohtoshi R."/>
            <person name="Malay A.D."/>
            <person name="Moran D.A.P."/>
            <person name="Tomita M."/>
            <person name="Numata K."/>
            <person name="Arakawa K."/>
        </authorList>
    </citation>
    <scope>NUCLEOTIDE SEQUENCE</scope>
</reference>
<evidence type="ECO:0000313" key="1">
    <source>
        <dbReference type="EMBL" id="GFQ89440.1"/>
    </source>
</evidence>
<protein>
    <submittedName>
        <fullName evidence="1">Integrase catalytic domain-containing protein</fullName>
    </submittedName>
</protein>
<organism evidence="1 2">
    <name type="scientific">Trichonephila clavata</name>
    <name type="common">Joro spider</name>
    <name type="synonym">Nephila clavata</name>
    <dbReference type="NCBI Taxonomy" id="2740835"/>
    <lineage>
        <taxon>Eukaryota</taxon>
        <taxon>Metazoa</taxon>
        <taxon>Ecdysozoa</taxon>
        <taxon>Arthropoda</taxon>
        <taxon>Chelicerata</taxon>
        <taxon>Arachnida</taxon>
        <taxon>Araneae</taxon>
        <taxon>Araneomorphae</taxon>
        <taxon>Entelegynae</taxon>
        <taxon>Araneoidea</taxon>
        <taxon>Nephilidae</taxon>
        <taxon>Trichonephila</taxon>
    </lineage>
</organism>
<dbReference type="Proteomes" id="UP000887116">
    <property type="component" value="Unassembled WGS sequence"/>
</dbReference>
<name>A0A8X6FU22_TRICU</name>
<sequence length="123" mass="13532">MSVDNEMELVDFEKCSTKILAFDKMDLRLWTYGPVGEEVKSTLKGLDAESTLENIVPVLGIMWDRKSDTLYAESKTVLVSENLSKRGVLSLTQAMFDHLGFLAPVLLTAGNVGIWSGLGYSIA</sequence>